<dbReference type="PANTHER" id="PTHR12430:SF0">
    <property type="entry name" value="TRANSLOCASE OF OUTER MITOCHONDRIAL MEMBRANE 20"/>
    <property type="match status" value="1"/>
</dbReference>
<evidence type="ECO:0000256" key="12">
    <source>
        <dbReference type="ARBA" id="ARBA00023128"/>
    </source>
</evidence>
<accession>A0A154P723</accession>
<feature type="transmembrane region" description="Helical" evidence="14">
    <location>
        <begin position="86"/>
        <end position="103"/>
    </location>
</feature>
<dbReference type="STRING" id="178035.A0A154P723"/>
<dbReference type="Proteomes" id="UP000076502">
    <property type="component" value="Unassembled WGS sequence"/>
</dbReference>
<evidence type="ECO:0000256" key="7">
    <source>
        <dbReference type="ARBA" id="ARBA00022692"/>
    </source>
</evidence>
<dbReference type="GO" id="GO:0006605">
    <property type="term" value="P:protein targeting"/>
    <property type="evidence" value="ECO:0007669"/>
    <property type="project" value="InterPro"/>
</dbReference>
<keyword evidence="8" id="KW-1000">Mitochondrion outer membrane</keyword>
<evidence type="ECO:0000256" key="2">
    <source>
        <dbReference type="ARBA" id="ARBA00004572"/>
    </source>
</evidence>
<evidence type="ECO:0000256" key="5">
    <source>
        <dbReference type="ARBA" id="ARBA00022448"/>
    </source>
</evidence>
<dbReference type="InterPro" id="IPR023392">
    <property type="entry name" value="Tom20_dom_sf"/>
</dbReference>
<evidence type="ECO:0000256" key="4">
    <source>
        <dbReference type="ARBA" id="ARBA00006416"/>
    </source>
</evidence>
<dbReference type="GO" id="GO:0005743">
    <property type="term" value="C:mitochondrial inner membrane"/>
    <property type="evidence" value="ECO:0007669"/>
    <property type="project" value="UniProtKB-SubCell"/>
</dbReference>
<dbReference type="InterPro" id="IPR002056">
    <property type="entry name" value="MAS20"/>
</dbReference>
<organism evidence="15 16">
    <name type="scientific">Dufourea novaeangliae</name>
    <name type="common">Sweat bee</name>
    <dbReference type="NCBI Taxonomy" id="178035"/>
    <lineage>
        <taxon>Eukaryota</taxon>
        <taxon>Metazoa</taxon>
        <taxon>Ecdysozoa</taxon>
        <taxon>Arthropoda</taxon>
        <taxon>Hexapoda</taxon>
        <taxon>Insecta</taxon>
        <taxon>Pterygota</taxon>
        <taxon>Neoptera</taxon>
        <taxon>Endopterygota</taxon>
        <taxon>Hymenoptera</taxon>
        <taxon>Apocrita</taxon>
        <taxon>Aculeata</taxon>
        <taxon>Apoidea</taxon>
        <taxon>Anthophila</taxon>
        <taxon>Halictidae</taxon>
        <taxon>Rophitinae</taxon>
        <taxon>Dufourea</taxon>
    </lineage>
</organism>
<dbReference type="Gene3D" id="1.20.960.10">
    <property type="entry name" value="Mitochondrial outer membrane translocase complex, subunit Tom20 domain"/>
    <property type="match status" value="1"/>
</dbReference>
<name>A0A154P723_DUFNO</name>
<dbReference type="GO" id="GO:0005742">
    <property type="term" value="C:mitochondrial outer membrane translocase complex"/>
    <property type="evidence" value="ECO:0007669"/>
    <property type="project" value="InterPro"/>
</dbReference>
<dbReference type="FunFam" id="1.20.960.10:FF:000001">
    <property type="entry name" value="Mitochondrial import receptor subunit TOM20 homolog"/>
    <property type="match status" value="1"/>
</dbReference>
<dbReference type="PRINTS" id="PR00351">
    <property type="entry name" value="OM20RECEPTOR"/>
</dbReference>
<dbReference type="GO" id="GO:0016031">
    <property type="term" value="P:tRNA import into mitochondrion"/>
    <property type="evidence" value="ECO:0007669"/>
    <property type="project" value="TreeGrafter"/>
</dbReference>
<sequence>MSAIYKKSMLSIGKFVPEKFQPLWNHPAGPQTIFFWAPAFKWGLVIAGLGDLQRPANQLSVRQSGALAATGVIWTRYSLAITPKNWSLFSVNLFVAITSIYQVTRALKMTMISKAAMGIAVGIAGIFVGYCFYFDQKRRSDPEFKKKLRERRKSKKQAQKDSSRIPHLNDHEGVQRFFLQEVQLGEEKLAYGDIEGGVVHLANAVAICGQPVQLLQVLQKTLPPHVFHLLLQRLPAVGQKVASQIAMAEEDVE</sequence>
<evidence type="ECO:0000256" key="8">
    <source>
        <dbReference type="ARBA" id="ARBA00022787"/>
    </source>
</evidence>
<keyword evidence="6" id="KW-0597">Phosphoprotein</keyword>
<dbReference type="InterPro" id="IPR005336">
    <property type="entry name" value="MPC"/>
</dbReference>
<keyword evidence="11 14" id="KW-1133">Transmembrane helix</keyword>
<reference evidence="15 16" key="1">
    <citation type="submission" date="2015-07" db="EMBL/GenBank/DDBJ databases">
        <title>The genome of Dufourea novaeangliae.</title>
        <authorList>
            <person name="Pan H."/>
            <person name="Kapheim K."/>
        </authorList>
    </citation>
    <scope>NUCLEOTIDE SEQUENCE [LARGE SCALE GENOMIC DNA]</scope>
    <source>
        <strain evidence="15">0120121106</strain>
        <tissue evidence="15">Whole body</tissue>
    </source>
</reference>
<dbReference type="GO" id="GO:0006886">
    <property type="term" value="P:intracellular protein transport"/>
    <property type="evidence" value="ECO:0007669"/>
    <property type="project" value="InterPro"/>
</dbReference>
<keyword evidence="12 14" id="KW-0496">Mitochondrion</keyword>
<dbReference type="GO" id="GO:0030150">
    <property type="term" value="P:protein import into mitochondrial matrix"/>
    <property type="evidence" value="ECO:0007669"/>
    <property type="project" value="TreeGrafter"/>
</dbReference>
<evidence type="ECO:0000313" key="15">
    <source>
        <dbReference type="EMBL" id="KZC07641.1"/>
    </source>
</evidence>
<dbReference type="Pfam" id="PF03650">
    <property type="entry name" value="MPC"/>
    <property type="match status" value="1"/>
</dbReference>
<dbReference type="EMBL" id="KQ434827">
    <property type="protein sequence ID" value="KZC07641.1"/>
    <property type="molecule type" value="Genomic_DNA"/>
</dbReference>
<dbReference type="OrthoDB" id="869189at2759"/>
<comment type="similarity">
    <text evidence="3">Belongs to the Tom20 family.</text>
</comment>
<dbReference type="Pfam" id="PF02064">
    <property type="entry name" value="MAS20"/>
    <property type="match status" value="1"/>
</dbReference>
<proteinExistence type="inferred from homology"/>
<evidence type="ECO:0000256" key="14">
    <source>
        <dbReference type="RuleBase" id="RU363100"/>
    </source>
</evidence>
<evidence type="ECO:0000256" key="10">
    <source>
        <dbReference type="ARBA" id="ARBA00022927"/>
    </source>
</evidence>
<keyword evidence="13 14" id="KW-0472">Membrane</keyword>
<protein>
    <recommendedName>
        <fullName evidence="14">Mitochondrial pyruvate carrier</fullName>
    </recommendedName>
</protein>
<comment type="subcellular location">
    <subcellularLocation>
        <location evidence="1 14">Mitochondrion inner membrane</location>
        <topology evidence="1 14">Multi-pass membrane protein</topology>
    </subcellularLocation>
    <subcellularLocation>
        <location evidence="2">Mitochondrion outer membrane</location>
        <topology evidence="2">Single-pass membrane protein</topology>
    </subcellularLocation>
</comment>
<dbReference type="PRINTS" id="PR01989">
    <property type="entry name" value="EUOM20RECPTR"/>
</dbReference>
<dbReference type="GO" id="GO:0006850">
    <property type="term" value="P:pyruvate import into mitochondria"/>
    <property type="evidence" value="ECO:0007669"/>
    <property type="project" value="InterPro"/>
</dbReference>
<dbReference type="InterPro" id="IPR022422">
    <property type="entry name" value="MAS20_rcpt_metazoan"/>
</dbReference>
<keyword evidence="9 14" id="KW-0999">Mitochondrion inner membrane</keyword>
<evidence type="ECO:0000256" key="1">
    <source>
        <dbReference type="ARBA" id="ARBA00004448"/>
    </source>
</evidence>
<keyword evidence="7 14" id="KW-0812">Transmembrane</keyword>
<comment type="function">
    <text evidence="14">Mediates the uptake of pyruvate into mitochondria.</text>
</comment>
<evidence type="ECO:0000256" key="9">
    <source>
        <dbReference type="ARBA" id="ARBA00022792"/>
    </source>
</evidence>
<evidence type="ECO:0000256" key="11">
    <source>
        <dbReference type="ARBA" id="ARBA00022989"/>
    </source>
</evidence>
<gene>
    <name evidence="15" type="ORF">WN55_08413</name>
</gene>
<dbReference type="SUPFAM" id="SSF47157">
    <property type="entry name" value="Mitochondrial import receptor subunit Tom20"/>
    <property type="match status" value="1"/>
</dbReference>
<evidence type="ECO:0000313" key="16">
    <source>
        <dbReference type="Proteomes" id="UP000076502"/>
    </source>
</evidence>
<keyword evidence="10" id="KW-0653">Protein transport</keyword>
<keyword evidence="5 14" id="KW-0813">Transport</keyword>
<comment type="similarity">
    <text evidence="4 14">Belongs to the mitochondrial pyruvate carrier (MPC) (TC 2.A.105) family.</text>
</comment>
<evidence type="ECO:0000256" key="13">
    <source>
        <dbReference type="ARBA" id="ARBA00023136"/>
    </source>
</evidence>
<dbReference type="GO" id="GO:0008320">
    <property type="term" value="F:protein transmembrane transporter activity"/>
    <property type="evidence" value="ECO:0007669"/>
    <property type="project" value="TreeGrafter"/>
</dbReference>
<dbReference type="SMR" id="A0A154P723"/>
<evidence type="ECO:0000256" key="6">
    <source>
        <dbReference type="ARBA" id="ARBA00022553"/>
    </source>
</evidence>
<evidence type="ECO:0000256" key="3">
    <source>
        <dbReference type="ARBA" id="ARBA00005792"/>
    </source>
</evidence>
<keyword evidence="15" id="KW-0675">Receptor</keyword>
<dbReference type="AlphaFoldDB" id="A0A154P723"/>
<feature type="transmembrane region" description="Helical" evidence="14">
    <location>
        <begin position="115"/>
        <end position="134"/>
    </location>
</feature>
<dbReference type="GO" id="GO:0030943">
    <property type="term" value="F:mitochondrion targeting sequence binding"/>
    <property type="evidence" value="ECO:0007669"/>
    <property type="project" value="TreeGrafter"/>
</dbReference>
<dbReference type="PANTHER" id="PTHR12430">
    <property type="entry name" value="MITOCHONDRIAL IMPORT RECEPTOR SUBUNIT TOM20"/>
    <property type="match status" value="1"/>
</dbReference>
<keyword evidence="16" id="KW-1185">Reference proteome</keyword>